<proteinExistence type="predicted"/>
<dbReference type="PROSITE" id="PS51257">
    <property type="entry name" value="PROKAR_LIPOPROTEIN"/>
    <property type="match status" value="1"/>
</dbReference>
<dbReference type="OrthoDB" id="959653at2"/>
<name>A0A5R9KDR4_9BACT</name>
<comment type="caution">
    <text evidence="1">The sequence shown here is derived from an EMBL/GenBank/DDBJ whole genome shotgun (WGS) entry which is preliminary data.</text>
</comment>
<protein>
    <recommendedName>
        <fullName evidence="3">DUF1573 domain-containing protein</fullName>
    </recommendedName>
</protein>
<dbReference type="RefSeq" id="WP_138280902.1">
    <property type="nucleotide sequence ID" value="NZ_BMGE01000002.1"/>
</dbReference>
<reference evidence="1 2" key="1">
    <citation type="submission" date="2019-05" db="EMBL/GenBank/DDBJ databases">
        <authorList>
            <person name="Qu J.-H."/>
        </authorList>
    </citation>
    <scope>NUCLEOTIDE SEQUENCE [LARGE SCALE GENOMIC DNA]</scope>
    <source>
        <strain evidence="1 2">Z12</strain>
    </source>
</reference>
<dbReference type="Proteomes" id="UP000309788">
    <property type="component" value="Unassembled WGS sequence"/>
</dbReference>
<organism evidence="1 2">
    <name type="scientific">Dyadobacter sediminis</name>
    <dbReference type="NCBI Taxonomy" id="1493691"/>
    <lineage>
        <taxon>Bacteria</taxon>
        <taxon>Pseudomonadati</taxon>
        <taxon>Bacteroidota</taxon>
        <taxon>Cytophagia</taxon>
        <taxon>Cytophagales</taxon>
        <taxon>Spirosomataceae</taxon>
        <taxon>Dyadobacter</taxon>
    </lineage>
</organism>
<evidence type="ECO:0000313" key="2">
    <source>
        <dbReference type="Proteomes" id="UP000309788"/>
    </source>
</evidence>
<accession>A0A5R9KDR4</accession>
<evidence type="ECO:0000313" key="1">
    <source>
        <dbReference type="EMBL" id="TLU94274.1"/>
    </source>
</evidence>
<evidence type="ECO:0008006" key="3">
    <source>
        <dbReference type="Google" id="ProtNLM"/>
    </source>
</evidence>
<gene>
    <name evidence="1" type="ORF">FEM55_08460</name>
</gene>
<dbReference type="EMBL" id="VCEI01000021">
    <property type="protein sequence ID" value="TLU94274.1"/>
    <property type="molecule type" value="Genomic_DNA"/>
</dbReference>
<sequence>MKPKIVGLSLVCFILFFIACKEKELDSPDITILSPTRNQMMHDNDSIRIKARIEPKNTFVVSSTVTLNDKKGHTLTAANIGCACDNKPVVNIEKAFLYKVKKKQDIILKVCAELKNGETICETVPFELNH</sequence>
<dbReference type="AlphaFoldDB" id="A0A5R9KDR4"/>
<keyword evidence="2" id="KW-1185">Reference proteome</keyword>